<dbReference type="Proteomes" id="UP001237642">
    <property type="component" value="Unassembled WGS sequence"/>
</dbReference>
<feature type="region of interest" description="Disordered" evidence="5">
    <location>
        <begin position="260"/>
        <end position="330"/>
    </location>
</feature>
<evidence type="ECO:0000256" key="2">
    <source>
        <dbReference type="ARBA" id="ARBA00008332"/>
    </source>
</evidence>
<comment type="caution">
    <text evidence="6">The sequence shown here is derived from an EMBL/GenBank/DDBJ whole genome shotgun (WGS) entry which is preliminary data.</text>
</comment>
<feature type="region of interest" description="Disordered" evidence="5">
    <location>
        <begin position="166"/>
        <end position="228"/>
    </location>
</feature>
<protein>
    <submittedName>
        <fullName evidence="6">Myeloid leukemia factor 1</fullName>
    </submittedName>
</protein>
<comment type="subcellular location">
    <subcellularLocation>
        <location evidence="1">Cytoplasm</location>
    </subcellularLocation>
</comment>
<dbReference type="AlphaFoldDB" id="A0AAD8HZN1"/>
<accession>A0AAD8HZN1</accession>
<dbReference type="Pfam" id="PF10248">
    <property type="entry name" value="Mlf1IP"/>
    <property type="match status" value="1"/>
</dbReference>
<keyword evidence="7" id="KW-1185">Reference proteome</keyword>
<keyword evidence="3" id="KW-0963">Cytoplasm</keyword>
<reference evidence="6" key="1">
    <citation type="submission" date="2023-02" db="EMBL/GenBank/DDBJ databases">
        <title>Genome of toxic invasive species Heracleum sosnowskyi carries increased number of genes despite the absence of recent whole-genome duplications.</title>
        <authorList>
            <person name="Schelkunov M."/>
            <person name="Shtratnikova V."/>
            <person name="Makarenko M."/>
            <person name="Klepikova A."/>
            <person name="Omelchenko D."/>
            <person name="Novikova G."/>
            <person name="Obukhova E."/>
            <person name="Bogdanov V."/>
            <person name="Penin A."/>
            <person name="Logacheva M."/>
        </authorList>
    </citation>
    <scope>NUCLEOTIDE SEQUENCE</scope>
    <source>
        <strain evidence="6">Hsosn_3</strain>
        <tissue evidence="6">Leaf</tissue>
    </source>
</reference>
<reference evidence="6" key="2">
    <citation type="submission" date="2023-05" db="EMBL/GenBank/DDBJ databases">
        <authorList>
            <person name="Schelkunov M.I."/>
        </authorList>
    </citation>
    <scope>NUCLEOTIDE SEQUENCE</scope>
    <source>
        <strain evidence="6">Hsosn_3</strain>
        <tissue evidence="6">Leaf</tissue>
    </source>
</reference>
<keyword evidence="4" id="KW-0597">Phosphoprotein</keyword>
<evidence type="ECO:0000256" key="4">
    <source>
        <dbReference type="ARBA" id="ARBA00022553"/>
    </source>
</evidence>
<evidence type="ECO:0000256" key="3">
    <source>
        <dbReference type="ARBA" id="ARBA00022490"/>
    </source>
</evidence>
<name>A0AAD8HZN1_9APIA</name>
<dbReference type="GO" id="GO:0005737">
    <property type="term" value="C:cytoplasm"/>
    <property type="evidence" value="ECO:0007669"/>
    <property type="project" value="UniProtKB-SubCell"/>
</dbReference>
<feature type="region of interest" description="Disordered" evidence="5">
    <location>
        <begin position="109"/>
        <end position="145"/>
    </location>
</feature>
<gene>
    <name evidence="6" type="ORF">POM88_032612</name>
</gene>
<sequence length="330" mass="35570">MSGQRGNGDPFSPFGGDLFAGFGGFGGHRSLASSFFGGRNPFDDPFFTRPFGGMSGPMMNADPFNMGSNMMNSHQSGFSAHGPLMNAHQSPGAYRSNGPIIEELNSDDEVVEDEEKNHAPKKPCRSTEGSSEVEGRRGKQLQCGNNFNTMNNMQTNSRSQSFTFQSSSVTYGGSDGSYSTKSRSMRTGSDGLTVDETKEADSTTGRASHRLSRGIYDKGHTVSRNLQSDGRVDTKQILHNINEDELVNFEEAWKENAGRHLPGWSEGLRVQNGPGCSAQTDQQHSRGGWALPSTEGDGAGSSQIQHTATGRARKKVGDAKRSARRRSGGN</sequence>
<evidence type="ECO:0000256" key="1">
    <source>
        <dbReference type="ARBA" id="ARBA00004496"/>
    </source>
</evidence>
<comment type="similarity">
    <text evidence="2">Belongs to the MLF family.</text>
</comment>
<evidence type="ECO:0000313" key="7">
    <source>
        <dbReference type="Proteomes" id="UP001237642"/>
    </source>
</evidence>
<evidence type="ECO:0000256" key="5">
    <source>
        <dbReference type="SAM" id="MobiDB-lite"/>
    </source>
</evidence>
<organism evidence="6 7">
    <name type="scientific">Heracleum sosnowskyi</name>
    <dbReference type="NCBI Taxonomy" id="360622"/>
    <lineage>
        <taxon>Eukaryota</taxon>
        <taxon>Viridiplantae</taxon>
        <taxon>Streptophyta</taxon>
        <taxon>Embryophyta</taxon>
        <taxon>Tracheophyta</taxon>
        <taxon>Spermatophyta</taxon>
        <taxon>Magnoliopsida</taxon>
        <taxon>eudicotyledons</taxon>
        <taxon>Gunneridae</taxon>
        <taxon>Pentapetalae</taxon>
        <taxon>asterids</taxon>
        <taxon>campanulids</taxon>
        <taxon>Apiales</taxon>
        <taxon>Apiaceae</taxon>
        <taxon>Apioideae</taxon>
        <taxon>apioid superclade</taxon>
        <taxon>Tordylieae</taxon>
        <taxon>Tordyliinae</taxon>
        <taxon>Heracleum</taxon>
    </lineage>
</organism>
<dbReference type="EMBL" id="JAUIZM010000007">
    <property type="protein sequence ID" value="KAK1376419.1"/>
    <property type="molecule type" value="Genomic_DNA"/>
</dbReference>
<dbReference type="PANTHER" id="PTHR13105">
    <property type="entry name" value="MYELOID LEUKEMIA FACTOR"/>
    <property type="match status" value="1"/>
</dbReference>
<evidence type="ECO:0000313" key="6">
    <source>
        <dbReference type="EMBL" id="KAK1376419.1"/>
    </source>
</evidence>
<feature type="compositionally biased region" description="Polar residues" evidence="5">
    <location>
        <begin position="176"/>
        <end position="187"/>
    </location>
</feature>
<dbReference type="InterPro" id="IPR019376">
    <property type="entry name" value="Myeloid_leukemia_factor"/>
</dbReference>
<proteinExistence type="inferred from homology"/>